<feature type="region of interest" description="Disordered" evidence="1">
    <location>
        <begin position="1"/>
        <end position="20"/>
    </location>
</feature>
<dbReference type="AlphaFoldDB" id="A0A9N8RBR8"/>
<evidence type="ECO:0000256" key="1">
    <source>
        <dbReference type="SAM" id="MobiDB-lite"/>
    </source>
</evidence>
<reference evidence="2" key="1">
    <citation type="submission" date="2021-03" db="EMBL/GenBank/DDBJ databases">
        <authorList>
            <person name="Alouane T."/>
            <person name="Langin T."/>
            <person name="Bonhomme L."/>
        </authorList>
    </citation>
    <scope>NUCLEOTIDE SEQUENCE</scope>
    <source>
        <strain evidence="2">MDC_Fg202</strain>
    </source>
</reference>
<organism evidence="2 3">
    <name type="scientific">Gibberella zeae</name>
    <name type="common">Wheat head blight fungus</name>
    <name type="synonym">Fusarium graminearum</name>
    <dbReference type="NCBI Taxonomy" id="5518"/>
    <lineage>
        <taxon>Eukaryota</taxon>
        <taxon>Fungi</taxon>
        <taxon>Dikarya</taxon>
        <taxon>Ascomycota</taxon>
        <taxon>Pezizomycotina</taxon>
        <taxon>Sordariomycetes</taxon>
        <taxon>Hypocreomycetidae</taxon>
        <taxon>Hypocreales</taxon>
        <taxon>Nectriaceae</taxon>
        <taxon>Fusarium</taxon>
    </lineage>
</organism>
<sequence length="106" mass="11821">MDEPKKPGRPSSFNEPPIWSRSKANLAKPSCLSSNPHVFRSIGIHAVAKDNGLRHKMRGNLNPALDSQSTHMSGIKHGEPAHKRRAQRQPPTQYQPSQRLTVNLRG</sequence>
<feature type="compositionally biased region" description="Polar residues" evidence="1">
    <location>
        <begin position="89"/>
        <end position="106"/>
    </location>
</feature>
<name>A0A9N8RBR8_GIBZA</name>
<protein>
    <submittedName>
        <fullName evidence="2">Uncharacterized protein</fullName>
    </submittedName>
</protein>
<comment type="caution">
    <text evidence="2">The sequence shown here is derived from an EMBL/GenBank/DDBJ whole genome shotgun (WGS) entry which is preliminary data.</text>
</comment>
<evidence type="ECO:0000313" key="2">
    <source>
        <dbReference type="EMBL" id="CAG1981776.1"/>
    </source>
</evidence>
<dbReference type="EMBL" id="CAJPIJ010000124">
    <property type="protein sequence ID" value="CAG1981776.1"/>
    <property type="molecule type" value="Genomic_DNA"/>
</dbReference>
<feature type="region of interest" description="Disordered" evidence="1">
    <location>
        <begin position="57"/>
        <end position="106"/>
    </location>
</feature>
<gene>
    <name evidence="2" type="ORF">MDCFG202_LOCUS218516</name>
</gene>
<dbReference type="Proteomes" id="UP000746612">
    <property type="component" value="Unassembled WGS sequence"/>
</dbReference>
<proteinExistence type="predicted"/>
<evidence type="ECO:0000313" key="3">
    <source>
        <dbReference type="Proteomes" id="UP000746612"/>
    </source>
</evidence>
<accession>A0A9N8RBR8</accession>